<comment type="caution">
    <text evidence="1">The sequence shown here is derived from an EMBL/GenBank/DDBJ whole genome shotgun (WGS) entry which is preliminary data.</text>
</comment>
<name>A0A923I7I2_9FIRM</name>
<gene>
    <name evidence="1" type="ORF">H8S23_09370</name>
</gene>
<evidence type="ECO:0000313" key="2">
    <source>
        <dbReference type="Proteomes" id="UP000659630"/>
    </source>
</evidence>
<dbReference type="SUPFAM" id="SSF48371">
    <property type="entry name" value="ARM repeat"/>
    <property type="match status" value="1"/>
</dbReference>
<evidence type="ECO:0000313" key="1">
    <source>
        <dbReference type="EMBL" id="MBC5581716.1"/>
    </source>
</evidence>
<protein>
    <submittedName>
        <fullName evidence="1">DNA alkylation repair protein</fullName>
    </submittedName>
</protein>
<dbReference type="PANTHER" id="PTHR34070:SF1">
    <property type="entry name" value="DNA ALKYLATION REPAIR PROTEIN"/>
    <property type="match status" value="1"/>
</dbReference>
<proteinExistence type="predicted"/>
<dbReference type="Pfam" id="PF08713">
    <property type="entry name" value="DNA_alkylation"/>
    <property type="match status" value="1"/>
</dbReference>
<dbReference type="AlphaFoldDB" id="A0A923I7I2"/>
<keyword evidence="2" id="KW-1185">Reference proteome</keyword>
<dbReference type="Gene3D" id="1.25.10.90">
    <property type="match status" value="1"/>
</dbReference>
<dbReference type="CDD" id="cd06561">
    <property type="entry name" value="AlkD_like"/>
    <property type="match status" value="1"/>
</dbReference>
<accession>A0A923I7I2</accession>
<dbReference type="PANTHER" id="PTHR34070">
    <property type="entry name" value="ARMADILLO-TYPE FOLD"/>
    <property type="match status" value="1"/>
</dbReference>
<dbReference type="EMBL" id="JACONZ010000003">
    <property type="protein sequence ID" value="MBC5581716.1"/>
    <property type="molecule type" value="Genomic_DNA"/>
</dbReference>
<organism evidence="1 2">
    <name type="scientific">Anaerofilum hominis</name>
    <dbReference type="NCBI Taxonomy" id="2763016"/>
    <lineage>
        <taxon>Bacteria</taxon>
        <taxon>Bacillati</taxon>
        <taxon>Bacillota</taxon>
        <taxon>Clostridia</taxon>
        <taxon>Eubacteriales</taxon>
        <taxon>Oscillospiraceae</taxon>
        <taxon>Anaerofilum</taxon>
    </lineage>
</organism>
<reference evidence="1" key="1">
    <citation type="submission" date="2020-08" db="EMBL/GenBank/DDBJ databases">
        <title>Genome public.</title>
        <authorList>
            <person name="Liu C."/>
            <person name="Sun Q."/>
        </authorList>
    </citation>
    <scope>NUCLEOTIDE SEQUENCE</scope>
    <source>
        <strain evidence="1">BX8</strain>
    </source>
</reference>
<dbReference type="InterPro" id="IPR016024">
    <property type="entry name" value="ARM-type_fold"/>
</dbReference>
<dbReference type="InterPro" id="IPR014825">
    <property type="entry name" value="DNA_alkylation"/>
</dbReference>
<dbReference type="Proteomes" id="UP000659630">
    <property type="component" value="Unassembled WGS sequence"/>
</dbReference>
<sequence>MDLSAARWQDDDFAALAAHLRGELAEEGYRRFHSSLLPGVEDVLGVRVPLLRSLAKQIARGDFRAYLAAAYAHAHSYEETLLAGLVTGYARMGYDEAADRIAAYVPHISNWALCDVAASTFKVLPKDPARGLAFAAGWMARPGEYEKRFGAVCLLDFFVTEAAIDQVLALLDETQHEGYYYKMAAAWALSVCFVKFRDRTLALFQDNHLDDFTYNKALQKCRESYRVSPEDKALLNSMKRG</sequence>